<dbReference type="EMBL" id="QASN01000006">
    <property type="protein sequence ID" value="PTU75741.1"/>
    <property type="molecule type" value="Genomic_DNA"/>
</dbReference>
<protein>
    <submittedName>
        <fullName evidence="1">Uncharacterized protein</fullName>
    </submittedName>
</protein>
<accession>A0A2T5PDC3</accession>
<dbReference type="RefSeq" id="WP_108105266.1">
    <property type="nucleotide sequence ID" value="NZ_QASN01000006.1"/>
</dbReference>
<dbReference type="Proteomes" id="UP000244064">
    <property type="component" value="Unassembled WGS sequence"/>
</dbReference>
<comment type="caution">
    <text evidence="1">The sequence shown here is derived from an EMBL/GenBank/DDBJ whole genome shotgun (WGS) entry which is preliminary data.</text>
</comment>
<sequence length="166" mass="18996">MNYQEVVQALDAILTAKKREIEGFSQYSGGWENWLKIEMTGKWSFGQVFPEQHVWDDKRQIDLWFPDTRFGVELKCLGLNRIAHKEHIISEIASTYRSFCQDALVDVEKVRTIPQGGTGMAVVIIPTWVPEDRLVTLKSELSGVTYAWSYMGNGGFVVGIHRSHYL</sequence>
<reference evidence="1 2" key="1">
    <citation type="submission" date="2018-04" db="EMBL/GenBank/DDBJ databases">
        <title>Pseudomonas sp. nov., isolated from mangrove soil.</title>
        <authorList>
            <person name="Chen C."/>
        </authorList>
    </citation>
    <scope>NUCLEOTIDE SEQUENCE [LARGE SCALE GENOMIC DNA]</scope>
    <source>
        <strain evidence="1 2">TC-11</strain>
    </source>
</reference>
<evidence type="ECO:0000313" key="2">
    <source>
        <dbReference type="Proteomes" id="UP000244064"/>
    </source>
</evidence>
<proteinExistence type="predicted"/>
<organism evidence="1 2">
    <name type="scientific">Pseudomonas mangrovi</name>
    <dbReference type="NCBI Taxonomy" id="2161748"/>
    <lineage>
        <taxon>Bacteria</taxon>
        <taxon>Pseudomonadati</taxon>
        <taxon>Pseudomonadota</taxon>
        <taxon>Gammaproteobacteria</taxon>
        <taxon>Pseudomonadales</taxon>
        <taxon>Pseudomonadaceae</taxon>
        <taxon>Pseudomonas</taxon>
    </lineage>
</organism>
<gene>
    <name evidence="1" type="ORF">DBO85_03460</name>
</gene>
<name>A0A2T5PDC3_9PSED</name>
<dbReference type="AlphaFoldDB" id="A0A2T5PDC3"/>
<keyword evidence="2" id="KW-1185">Reference proteome</keyword>
<evidence type="ECO:0000313" key="1">
    <source>
        <dbReference type="EMBL" id="PTU75741.1"/>
    </source>
</evidence>